<gene>
    <name evidence="2" type="ORF">BJX66DRAFT_342481</name>
</gene>
<organism evidence="2 3">
    <name type="scientific">Aspergillus keveii</name>
    <dbReference type="NCBI Taxonomy" id="714993"/>
    <lineage>
        <taxon>Eukaryota</taxon>
        <taxon>Fungi</taxon>
        <taxon>Dikarya</taxon>
        <taxon>Ascomycota</taxon>
        <taxon>Pezizomycotina</taxon>
        <taxon>Eurotiomycetes</taxon>
        <taxon>Eurotiomycetidae</taxon>
        <taxon>Eurotiales</taxon>
        <taxon>Aspergillaceae</taxon>
        <taxon>Aspergillus</taxon>
        <taxon>Aspergillus subgen. Nidulantes</taxon>
    </lineage>
</organism>
<dbReference type="Proteomes" id="UP001610563">
    <property type="component" value="Unassembled WGS sequence"/>
</dbReference>
<evidence type="ECO:0000313" key="2">
    <source>
        <dbReference type="EMBL" id="KAL2786093.1"/>
    </source>
</evidence>
<dbReference type="PANTHER" id="PTHR42060">
    <property type="entry name" value="NHL REPEAT-CONTAINING PROTEIN-RELATED"/>
    <property type="match status" value="1"/>
</dbReference>
<feature type="signal peptide" evidence="1">
    <location>
        <begin position="1"/>
        <end position="22"/>
    </location>
</feature>
<keyword evidence="1" id="KW-0732">Signal</keyword>
<dbReference type="SUPFAM" id="SSF63829">
    <property type="entry name" value="Calcium-dependent phosphotriesterase"/>
    <property type="match status" value="1"/>
</dbReference>
<evidence type="ECO:0000313" key="3">
    <source>
        <dbReference type="Proteomes" id="UP001610563"/>
    </source>
</evidence>
<name>A0ABR4FS50_9EURO</name>
<protein>
    <recommendedName>
        <fullName evidence="4">SMP-30/Gluconolactonase/LRE-like region domain-containing protein</fullName>
    </recommendedName>
</protein>
<dbReference type="Gene3D" id="2.120.10.30">
    <property type="entry name" value="TolB, C-terminal domain"/>
    <property type="match status" value="1"/>
</dbReference>
<dbReference type="InterPro" id="IPR011042">
    <property type="entry name" value="6-blade_b-propeller_TolB-like"/>
</dbReference>
<dbReference type="EMBL" id="JBFTWV010000126">
    <property type="protein sequence ID" value="KAL2786093.1"/>
    <property type="molecule type" value="Genomic_DNA"/>
</dbReference>
<reference evidence="2 3" key="1">
    <citation type="submission" date="2024-07" db="EMBL/GenBank/DDBJ databases">
        <title>Section-level genome sequencing and comparative genomics of Aspergillus sections Usti and Cavernicolus.</title>
        <authorList>
            <consortium name="Lawrence Berkeley National Laboratory"/>
            <person name="Nybo J.L."/>
            <person name="Vesth T.C."/>
            <person name="Theobald S."/>
            <person name="Frisvad J.C."/>
            <person name="Larsen T.O."/>
            <person name="Kjaerboelling I."/>
            <person name="Rothschild-Mancinelli K."/>
            <person name="Lyhne E.K."/>
            <person name="Kogle M.E."/>
            <person name="Barry K."/>
            <person name="Clum A."/>
            <person name="Na H."/>
            <person name="Ledsgaard L."/>
            <person name="Lin J."/>
            <person name="Lipzen A."/>
            <person name="Kuo A."/>
            <person name="Riley R."/>
            <person name="Mondo S."/>
            <person name="Labutti K."/>
            <person name="Haridas S."/>
            <person name="Pangalinan J."/>
            <person name="Salamov A.A."/>
            <person name="Simmons B.A."/>
            <person name="Magnuson J.K."/>
            <person name="Chen J."/>
            <person name="Drula E."/>
            <person name="Henrissat B."/>
            <person name="Wiebenga A."/>
            <person name="Lubbers R.J."/>
            <person name="Gomes A.C."/>
            <person name="Makela M.R."/>
            <person name="Stajich J."/>
            <person name="Grigoriev I.V."/>
            <person name="Mortensen U.H."/>
            <person name="De Vries R.P."/>
            <person name="Baker S.E."/>
            <person name="Andersen M.R."/>
        </authorList>
    </citation>
    <scope>NUCLEOTIDE SEQUENCE [LARGE SCALE GENOMIC DNA]</scope>
    <source>
        <strain evidence="2 3">CBS 209.92</strain>
    </source>
</reference>
<evidence type="ECO:0000256" key="1">
    <source>
        <dbReference type="SAM" id="SignalP"/>
    </source>
</evidence>
<sequence>MWAIIPVIVALLAPVFVSTVFSYPQTPFIDIENIAVRSNGQLLLNYITSPTTYLIDPARSPAVPELIYSFPGTNSTAGITETIPDVFAVVAGNYSTSTFQGTWGSFAVWTIDLRGGLPATVKKVASIPDAHGLDGATVLPSAPHIVLIADSSLGVIWSVDTSTGAYSQIIQESGLDPSSTFLLGVNGIKVYQDNLYFTNSAQRTYARIQIDPATGAAIGPVTILATLPEDLTAYDDFAMDSAGNAWVTAHDSSLYKISTSGDQTLVYGPDAALLNEPTSAAFGRGSPAQECLLYVVTAGSAGESSGQVLALNTC</sequence>
<proteinExistence type="predicted"/>
<keyword evidence="3" id="KW-1185">Reference proteome</keyword>
<dbReference type="InterPro" id="IPR052998">
    <property type="entry name" value="Hetero-Diels-Alderase-like"/>
</dbReference>
<comment type="caution">
    <text evidence="2">The sequence shown here is derived from an EMBL/GenBank/DDBJ whole genome shotgun (WGS) entry which is preliminary data.</text>
</comment>
<feature type="chain" id="PRO_5046661448" description="SMP-30/Gluconolactonase/LRE-like region domain-containing protein" evidence="1">
    <location>
        <begin position="23"/>
        <end position="314"/>
    </location>
</feature>
<dbReference type="PANTHER" id="PTHR42060:SF1">
    <property type="entry name" value="NHL REPEAT-CONTAINING PROTEIN"/>
    <property type="match status" value="1"/>
</dbReference>
<evidence type="ECO:0008006" key="4">
    <source>
        <dbReference type="Google" id="ProtNLM"/>
    </source>
</evidence>
<accession>A0ABR4FS50</accession>